<dbReference type="InterPro" id="IPR048816">
    <property type="entry name" value="Peptidase_M17_N_1"/>
</dbReference>
<dbReference type="Pfam" id="PF00883">
    <property type="entry name" value="Peptidase_M17"/>
    <property type="match status" value="1"/>
</dbReference>
<proteinExistence type="inferred from homology"/>
<comment type="caution">
    <text evidence="8">The sequence shown here is derived from an EMBL/GenBank/DDBJ whole genome shotgun (WGS) entry which is preliminary data.</text>
</comment>
<feature type="domain" description="Cytosol aminopeptidase" evidence="6">
    <location>
        <begin position="159"/>
        <end position="461"/>
    </location>
</feature>
<accession>A0A317E548</accession>
<reference evidence="9" key="1">
    <citation type="submission" date="2018-05" db="EMBL/GenBank/DDBJ databases">
        <title>Zavarzinia sp. HR-AS.</title>
        <authorList>
            <person name="Lee Y."/>
            <person name="Jeon C.O."/>
        </authorList>
    </citation>
    <scope>NUCLEOTIDE SEQUENCE [LARGE SCALE GENOMIC DNA]</scope>
    <source>
        <strain evidence="9">DSM 1231</strain>
    </source>
</reference>
<comment type="similarity">
    <text evidence="1">Belongs to the peptidase M17 family.</text>
</comment>
<evidence type="ECO:0000259" key="7">
    <source>
        <dbReference type="Pfam" id="PF21337"/>
    </source>
</evidence>
<organism evidence="8 9">
    <name type="scientific">Zavarzinia compransoris</name>
    <dbReference type="NCBI Taxonomy" id="1264899"/>
    <lineage>
        <taxon>Bacteria</taxon>
        <taxon>Pseudomonadati</taxon>
        <taxon>Pseudomonadota</taxon>
        <taxon>Alphaproteobacteria</taxon>
        <taxon>Rhodospirillales</taxon>
        <taxon>Zavarziniaceae</taxon>
        <taxon>Zavarzinia</taxon>
    </lineage>
</organism>
<dbReference type="Pfam" id="PF21337">
    <property type="entry name" value="Peptidase_M17_N_1"/>
    <property type="match status" value="1"/>
</dbReference>
<dbReference type="GO" id="GO:0070006">
    <property type="term" value="F:metalloaminopeptidase activity"/>
    <property type="evidence" value="ECO:0007669"/>
    <property type="project" value="InterPro"/>
</dbReference>
<dbReference type="InterPro" id="IPR011356">
    <property type="entry name" value="Leucine_aapep/pepB"/>
</dbReference>
<keyword evidence="5" id="KW-0464">Manganese</keyword>
<dbReference type="Gene3D" id="3.40.220.10">
    <property type="entry name" value="Leucine Aminopeptidase, subunit E, domain 1"/>
    <property type="match status" value="1"/>
</dbReference>
<evidence type="ECO:0000256" key="1">
    <source>
        <dbReference type="ARBA" id="ARBA00009528"/>
    </source>
</evidence>
<evidence type="ECO:0000313" key="8">
    <source>
        <dbReference type="EMBL" id="PWR21791.1"/>
    </source>
</evidence>
<dbReference type="GO" id="GO:0030145">
    <property type="term" value="F:manganese ion binding"/>
    <property type="evidence" value="ECO:0007669"/>
    <property type="project" value="InterPro"/>
</dbReference>
<evidence type="ECO:0000313" key="9">
    <source>
        <dbReference type="Proteomes" id="UP000246077"/>
    </source>
</evidence>
<evidence type="ECO:0000256" key="4">
    <source>
        <dbReference type="ARBA" id="ARBA00022801"/>
    </source>
</evidence>
<evidence type="ECO:0000259" key="6">
    <source>
        <dbReference type="Pfam" id="PF00883"/>
    </source>
</evidence>
<dbReference type="Gene3D" id="3.40.630.10">
    <property type="entry name" value="Zn peptidases"/>
    <property type="match status" value="1"/>
</dbReference>
<feature type="domain" description="M17 aminopeptidase N-terminal" evidence="7">
    <location>
        <begin position="23"/>
        <end position="141"/>
    </location>
</feature>
<dbReference type="PANTHER" id="PTHR11963:SF20">
    <property type="entry name" value="PEPTIDASE B"/>
    <property type="match status" value="1"/>
</dbReference>
<dbReference type="PANTHER" id="PTHR11963">
    <property type="entry name" value="LEUCINE AMINOPEPTIDASE-RELATED"/>
    <property type="match status" value="1"/>
</dbReference>
<sequence length="471" mass="49333">MSENSPATLSLPLPLVASREAAVPIHCVARGGLDALDGRVPAAALRFARAAGFEGKPGASLLVPGPEGNLGLVLFGVGPAEESDAYAFAALSAALPAGTYEIATPLGPAEATAASLGWVMGRYAFRRYRDEAPKPAPLLVPPAGTDLDGVRRAAEATYLVRDLVNTPASDLGPEDLAVAALRVAAVHDARVNLIVGDDLLDAGYPMVHAVGRASDRAPRLIDLNWGASDLPRITIVGKGVCFDTGGLNLKTGNFMALMKKDMGGAAHALGLAHMIMDAGLPVRLRVLIPAVENAVAGNAMRPGDVLTSRKGLTVEIGDTDAEGRLILADALAEADEDKPDLLIDFATLTGAARVALGPDLPAMFTPDDELAAAIAEHGFEQRDPVWRLPLWAPYDKWLESRVADLNNVSDGGMAGAITAALFLKRFVTETPAWVHFDLYAWTLKPAPGRPAGAEAFTLRALFALIAERYGA</sequence>
<protein>
    <submittedName>
        <fullName evidence="8">Leucyl aminopeptidase</fullName>
    </submittedName>
</protein>
<dbReference type="RefSeq" id="WP_109920435.1">
    <property type="nucleotide sequence ID" value="NZ_QGLF01000002.1"/>
</dbReference>
<evidence type="ECO:0000256" key="5">
    <source>
        <dbReference type="ARBA" id="ARBA00023211"/>
    </source>
</evidence>
<dbReference type="InterPro" id="IPR043472">
    <property type="entry name" value="Macro_dom-like"/>
</dbReference>
<keyword evidence="9" id="KW-1185">Reference proteome</keyword>
<evidence type="ECO:0000256" key="3">
    <source>
        <dbReference type="ARBA" id="ARBA00022670"/>
    </source>
</evidence>
<gene>
    <name evidence="8" type="ORF">DKG75_07320</name>
</gene>
<dbReference type="CDD" id="cd00433">
    <property type="entry name" value="Peptidase_M17"/>
    <property type="match status" value="1"/>
</dbReference>
<keyword evidence="4" id="KW-0378">Hydrolase</keyword>
<dbReference type="SUPFAM" id="SSF52949">
    <property type="entry name" value="Macro domain-like"/>
    <property type="match status" value="1"/>
</dbReference>
<keyword evidence="3" id="KW-0645">Protease</keyword>
<keyword evidence="2 8" id="KW-0031">Aminopeptidase</keyword>
<dbReference type="InterPro" id="IPR000819">
    <property type="entry name" value="Peptidase_M17_C"/>
</dbReference>
<dbReference type="SUPFAM" id="SSF53187">
    <property type="entry name" value="Zn-dependent exopeptidases"/>
    <property type="match status" value="1"/>
</dbReference>
<dbReference type="OrthoDB" id="9809354at2"/>
<dbReference type="PRINTS" id="PR00481">
    <property type="entry name" value="LAMNOPPTDASE"/>
</dbReference>
<dbReference type="Proteomes" id="UP000246077">
    <property type="component" value="Unassembled WGS sequence"/>
</dbReference>
<evidence type="ECO:0000256" key="2">
    <source>
        <dbReference type="ARBA" id="ARBA00022438"/>
    </source>
</evidence>
<dbReference type="GO" id="GO:0005737">
    <property type="term" value="C:cytoplasm"/>
    <property type="evidence" value="ECO:0007669"/>
    <property type="project" value="InterPro"/>
</dbReference>
<dbReference type="AlphaFoldDB" id="A0A317E548"/>
<dbReference type="EMBL" id="QGLF01000002">
    <property type="protein sequence ID" value="PWR21791.1"/>
    <property type="molecule type" value="Genomic_DNA"/>
</dbReference>
<name>A0A317E548_9PROT</name>
<dbReference type="GO" id="GO:0006508">
    <property type="term" value="P:proteolysis"/>
    <property type="evidence" value="ECO:0007669"/>
    <property type="project" value="UniProtKB-KW"/>
</dbReference>